<feature type="domain" description="DUF1553" evidence="4">
    <location>
        <begin position="332"/>
        <end position="621"/>
    </location>
</feature>
<feature type="signal peptide" evidence="2">
    <location>
        <begin position="1"/>
        <end position="32"/>
    </location>
</feature>
<evidence type="ECO:0000259" key="4">
    <source>
        <dbReference type="Pfam" id="PF07587"/>
    </source>
</evidence>
<evidence type="ECO:0000313" key="5">
    <source>
        <dbReference type="EMBL" id="NWK55701.1"/>
    </source>
</evidence>
<organism evidence="5 6">
    <name type="scientific">Oceaniferula marina</name>
    <dbReference type="NCBI Taxonomy" id="2748318"/>
    <lineage>
        <taxon>Bacteria</taxon>
        <taxon>Pseudomonadati</taxon>
        <taxon>Verrucomicrobiota</taxon>
        <taxon>Verrucomicrobiia</taxon>
        <taxon>Verrucomicrobiales</taxon>
        <taxon>Verrucomicrobiaceae</taxon>
        <taxon>Oceaniferula</taxon>
    </lineage>
</organism>
<accession>A0A851GIJ9</accession>
<evidence type="ECO:0000259" key="3">
    <source>
        <dbReference type="Pfam" id="PF07583"/>
    </source>
</evidence>
<feature type="domain" description="DUF1549" evidence="3">
    <location>
        <begin position="55"/>
        <end position="236"/>
    </location>
</feature>
<feature type="region of interest" description="Disordered" evidence="1">
    <location>
        <begin position="302"/>
        <end position="326"/>
    </location>
</feature>
<dbReference type="Pfam" id="PF07583">
    <property type="entry name" value="PSCyt2"/>
    <property type="match status" value="1"/>
</dbReference>
<sequence>MMDVRHSLSPRRRVLTLLTLLLVTSTSIPAMAAPDSGPEKKETVSEEQLLHAARQIDLKIAKLYKKKKLTVPADATDPVFLRRSFLLVAGRIPSVEEARTFLESDDTNKRQLLIRYLVNSPGYDSHMGNWLLDRLRIREQFENGRSSTPYMQWIRKAVRENLPYDELVRQLLSAEGAIWQNGAVGYYIRDKGMPLDNMAHTMRLFLGTRMECAQCHDHPFDEWERMDFYQLAAFTSGQSEINRGVWSSLWKEIRDAKEERSPLGRMVRFLGDEVYYPSLSGAGKGRIQLPGDYQYGDGDPGEWVGARTPHNKTFGKSTRMSKRRDSDDGLERFSTWVTHPDNERFATIITNRMWNRIIGTPLFDPVDEYVPPEDTSSPELTRYLVDLMQELHFDLKAFQHVLLLTRVYALESVNHKPAPGEKPLFNGRTMKRMNAEQYWDSLVTLIAGNPDKLPLRNESDAIYYGGRPVLIGSLSMPELQQEVLALESPAKLRRYAQQLLQRIDDQKNDQSAPSMMKKRRGGRGALSGIARASELPSPAPKGHVLQIFGQSDRILLDSASIEANATQVLAMLNGEVERLVVANDQAHIHSQSRGSARDRIRSLFFGTLSRPPRLAEMKLMEKEMATRGDAGFRNILSALINTREFIFIP</sequence>
<dbReference type="AlphaFoldDB" id="A0A851GIJ9"/>
<dbReference type="Proteomes" id="UP000557872">
    <property type="component" value="Unassembled WGS sequence"/>
</dbReference>
<dbReference type="PANTHER" id="PTHR35889:SF3">
    <property type="entry name" value="F-BOX DOMAIN-CONTAINING PROTEIN"/>
    <property type="match status" value="1"/>
</dbReference>
<gene>
    <name evidence="5" type="ORF">HW115_08765</name>
</gene>
<dbReference type="InterPro" id="IPR011444">
    <property type="entry name" value="DUF1549"/>
</dbReference>
<dbReference type="PANTHER" id="PTHR35889">
    <property type="entry name" value="CYCLOINULO-OLIGOSACCHARIDE FRUCTANOTRANSFERASE-RELATED"/>
    <property type="match status" value="1"/>
</dbReference>
<evidence type="ECO:0000256" key="2">
    <source>
        <dbReference type="SAM" id="SignalP"/>
    </source>
</evidence>
<protein>
    <submittedName>
        <fullName evidence="5">DUF1549 domain-containing protein</fullName>
    </submittedName>
</protein>
<evidence type="ECO:0000313" key="6">
    <source>
        <dbReference type="Proteomes" id="UP000557872"/>
    </source>
</evidence>
<feature type="chain" id="PRO_5032812264" evidence="2">
    <location>
        <begin position="33"/>
        <end position="649"/>
    </location>
</feature>
<reference evidence="5 6" key="1">
    <citation type="submission" date="2020-07" db="EMBL/GenBank/DDBJ databases">
        <title>Roseicoccus Jingziensis gen. nov., sp. nov., isolated from coastal seawater.</title>
        <authorList>
            <person name="Feng X."/>
        </authorList>
    </citation>
    <scope>NUCLEOTIDE SEQUENCE [LARGE SCALE GENOMIC DNA]</scope>
    <source>
        <strain evidence="5 6">N1E253</strain>
    </source>
</reference>
<dbReference type="RefSeq" id="WP_178932246.1">
    <property type="nucleotide sequence ID" value="NZ_JACBAZ010000003.1"/>
</dbReference>
<keyword evidence="2" id="KW-0732">Signal</keyword>
<name>A0A851GIJ9_9BACT</name>
<dbReference type="Pfam" id="PF07587">
    <property type="entry name" value="PSD1"/>
    <property type="match status" value="1"/>
</dbReference>
<proteinExistence type="predicted"/>
<keyword evidence="6" id="KW-1185">Reference proteome</keyword>
<feature type="region of interest" description="Disordered" evidence="1">
    <location>
        <begin position="504"/>
        <end position="523"/>
    </location>
</feature>
<dbReference type="InterPro" id="IPR022655">
    <property type="entry name" value="DUF1553"/>
</dbReference>
<evidence type="ECO:0000256" key="1">
    <source>
        <dbReference type="SAM" id="MobiDB-lite"/>
    </source>
</evidence>
<comment type="caution">
    <text evidence="5">The sequence shown here is derived from an EMBL/GenBank/DDBJ whole genome shotgun (WGS) entry which is preliminary data.</text>
</comment>
<dbReference type="EMBL" id="JACBAZ010000003">
    <property type="protein sequence ID" value="NWK55701.1"/>
    <property type="molecule type" value="Genomic_DNA"/>
</dbReference>